<dbReference type="STRING" id="112248.SAMN05444392_10889"/>
<dbReference type="AlphaFoldDB" id="A0A1M4Z913"/>
<keyword evidence="1" id="KW-0472">Membrane</keyword>
<feature type="transmembrane region" description="Helical" evidence="1">
    <location>
        <begin position="72"/>
        <end position="90"/>
    </location>
</feature>
<evidence type="ECO:0000313" key="2">
    <source>
        <dbReference type="EMBL" id="SHF14076.1"/>
    </source>
</evidence>
<dbReference type="EMBL" id="FQVL01000008">
    <property type="protein sequence ID" value="SHF14076.1"/>
    <property type="molecule type" value="Genomic_DNA"/>
</dbReference>
<gene>
    <name evidence="2" type="ORF">SAMN05444392_10889</name>
</gene>
<proteinExistence type="predicted"/>
<reference evidence="2 3" key="1">
    <citation type="submission" date="2016-11" db="EMBL/GenBank/DDBJ databases">
        <authorList>
            <person name="Jaros S."/>
            <person name="Januszkiewicz K."/>
            <person name="Wedrychowicz H."/>
        </authorList>
    </citation>
    <scope>NUCLEOTIDE SEQUENCE [LARGE SCALE GENOMIC DNA]</scope>
    <source>
        <strain evidence="2 3">DSM 44666</strain>
    </source>
</reference>
<accession>A0A1M4Z913</accession>
<keyword evidence="3" id="KW-1185">Reference proteome</keyword>
<feature type="transmembrane region" description="Helical" evidence="1">
    <location>
        <begin position="17"/>
        <end position="36"/>
    </location>
</feature>
<keyword evidence="1" id="KW-1133">Transmembrane helix</keyword>
<name>A0A1M4Z913_9BACL</name>
<organism evidence="2 3">
    <name type="scientific">Seinonella peptonophila</name>
    <dbReference type="NCBI Taxonomy" id="112248"/>
    <lineage>
        <taxon>Bacteria</taxon>
        <taxon>Bacillati</taxon>
        <taxon>Bacillota</taxon>
        <taxon>Bacilli</taxon>
        <taxon>Bacillales</taxon>
        <taxon>Thermoactinomycetaceae</taxon>
        <taxon>Seinonella</taxon>
    </lineage>
</organism>
<sequence>MIFNELKTKSGQYYKKILIVYAFNFMFGIAIVISAYMDYPLIGIVSSVIWLVCLFSVKWRWGGLPDTRKTKFHQFIFIPFYFIIFFSILFKGEILSFISKF</sequence>
<keyword evidence="1" id="KW-0812">Transmembrane</keyword>
<dbReference type="Proteomes" id="UP000184476">
    <property type="component" value="Unassembled WGS sequence"/>
</dbReference>
<evidence type="ECO:0000256" key="1">
    <source>
        <dbReference type="SAM" id="Phobius"/>
    </source>
</evidence>
<evidence type="ECO:0000313" key="3">
    <source>
        <dbReference type="Proteomes" id="UP000184476"/>
    </source>
</evidence>
<feature type="transmembrane region" description="Helical" evidence="1">
    <location>
        <begin position="42"/>
        <end position="60"/>
    </location>
</feature>
<protein>
    <submittedName>
        <fullName evidence="2">Uncharacterized protein</fullName>
    </submittedName>
</protein>